<protein>
    <submittedName>
        <fullName evidence="2">DNA polymerase III subunit</fullName>
    </submittedName>
</protein>
<dbReference type="EMBL" id="MN428053">
    <property type="protein sequence ID" value="QFP96682.1"/>
    <property type="molecule type" value="Genomic_DNA"/>
</dbReference>
<dbReference type="GO" id="GO:0003676">
    <property type="term" value="F:nucleic acid binding"/>
    <property type="evidence" value="ECO:0007669"/>
    <property type="project" value="InterPro"/>
</dbReference>
<keyword evidence="3" id="KW-1185">Reference proteome</keyword>
<evidence type="ECO:0000313" key="3">
    <source>
        <dbReference type="Proteomes" id="UP000326737"/>
    </source>
</evidence>
<dbReference type="RefSeq" id="YP_010654850.1">
    <property type="nucleotide sequence ID" value="NC_070816.1"/>
</dbReference>
<evidence type="ECO:0000259" key="1">
    <source>
        <dbReference type="SMART" id="SM00479"/>
    </source>
</evidence>
<dbReference type="SUPFAM" id="SSF53098">
    <property type="entry name" value="Ribonuclease H-like"/>
    <property type="match status" value="1"/>
</dbReference>
<proteinExistence type="predicted"/>
<dbReference type="KEGG" id="vg:77930702"/>
<dbReference type="Pfam" id="PF00929">
    <property type="entry name" value="RNase_T"/>
    <property type="match status" value="1"/>
</dbReference>
<feature type="domain" description="Exonuclease" evidence="1">
    <location>
        <begin position="3"/>
        <end position="184"/>
    </location>
</feature>
<gene>
    <name evidence="2" type="primary">67</name>
    <name evidence="2" type="ORF">SEA_DENISE_67</name>
</gene>
<organism evidence="2 3">
    <name type="scientific">Gordonia phage Denise</name>
    <dbReference type="NCBI Taxonomy" id="2652879"/>
    <lineage>
        <taxon>Viruses</taxon>
        <taxon>Duplodnaviria</taxon>
        <taxon>Heunggongvirae</taxon>
        <taxon>Uroviricota</taxon>
        <taxon>Caudoviricetes</taxon>
        <taxon>Denisevirus</taxon>
        <taxon>Denisevirus denise</taxon>
    </lineage>
</organism>
<dbReference type="SMART" id="SM00479">
    <property type="entry name" value="EXOIII"/>
    <property type="match status" value="1"/>
</dbReference>
<dbReference type="GeneID" id="77930702"/>
<reference evidence="2 3" key="1">
    <citation type="submission" date="2019-09" db="EMBL/GenBank/DDBJ databases">
        <authorList>
            <person name="Silva M.P."/>
            <person name="Gonzalez K."/>
            <person name="Koka A.K."/>
            <person name="Cabrera L."/>
            <person name="Cambron D.A."/>
            <person name="Diaz-Ariza A.M."/>
            <person name="Escobar S.L."/>
            <person name="Gali A.E."/>
            <person name="Garcia A."/>
            <person name="Gonzalez K.S."/>
            <person name="Mejia V.A."/>
            <person name="Morales N.J."/>
            <person name="Puente P.E."/>
            <person name="Ramos S.M."/>
            <person name="Rivera A.M."/>
            <person name="Ruas A.M."/>
            <person name="Ruiz E.O."/>
            <person name="Rustin G.O."/>
            <person name="Santana P.N."/>
            <person name="Alonso A."/>
            <person name="Arias E."/>
            <person name="Boaretto D."/>
            <person name="Casey G.B."/>
            <person name="Fernandez S.D."/>
            <person name="Flores B.C."/>
            <person name="Gonzalez C.A."/>
            <person name="Hernandez L.A."/>
            <person name="Lormand T.I."/>
            <person name="Oro J.D."/>
            <person name="Pineiro L."/>
            <person name="Quintana A.E."/>
            <person name="Solorzano G.E."/>
            <person name="Waikel P.A."/>
            <person name="Dougan K.E."/>
            <person name="Rodriguez-Lanetty M."/>
            <person name="Ball S.L."/>
            <person name="Garlena R.A."/>
            <person name="Russell D.A."/>
            <person name="Pope W.H."/>
            <person name="Jacobs-Sera D."/>
            <person name="Hatfull G.F."/>
        </authorList>
    </citation>
    <scope>NUCLEOTIDE SEQUENCE [LARGE SCALE GENOMIC DNA]</scope>
</reference>
<accession>A0A5P8DE38</accession>
<dbReference type="Gene3D" id="3.30.420.10">
    <property type="entry name" value="Ribonuclease H-like superfamily/Ribonuclease H"/>
    <property type="match status" value="1"/>
</dbReference>
<sequence>MTDLVFLDTETTGLGLSDEIWEVAAIRRTPDGVESRLHIHVEHDIDKAAELPEKFFRDYSDRYEKGVPQSSAGEMIGTFLAGKPHLVGANPAFDAGMLARLLALHGRRPPWHYHLIDLEAVTLGYLIGRGEHVDLPWRSDDLAARVGAPTKDADGFPLYDRHTAMGDVLWCRDWWDALVEDGAA</sequence>
<dbReference type="InterPro" id="IPR013520">
    <property type="entry name" value="Ribonucl_H"/>
</dbReference>
<evidence type="ECO:0000313" key="2">
    <source>
        <dbReference type="EMBL" id="QFP96682.1"/>
    </source>
</evidence>
<dbReference type="InterPro" id="IPR012337">
    <property type="entry name" value="RNaseH-like_sf"/>
</dbReference>
<dbReference type="Proteomes" id="UP000326737">
    <property type="component" value="Segment"/>
</dbReference>
<dbReference type="InterPro" id="IPR036397">
    <property type="entry name" value="RNaseH_sf"/>
</dbReference>
<name>A0A5P8DE38_9CAUD</name>